<comment type="caution">
    <text evidence="1">The sequence shown here is derived from an EMBL/GenBank/DDBJ whole genome shotgun (WGS) entry which is preliminary data.</text>
</comment>
<sequence length="148" mass="16956">MLKLCSLAEVDASNWPRGHWYELAPGPDDGKHWAPDGTFVRMDEWERMLEPLIEGRVPDYDRYRRTHADASAWEPFLDYLAEVAQRLREADEAPMLHVLLPELPVALRWELARGFPTLPAELAADLDAVSDWVTAALRHWKSITIIGL</sequence>
<reference evidence="1 2" key="1">
    <citation type="submission" date="2024-08" db="EMBL/GenBank/DDBJ databases">
        <authorList>
            <person name="Lu H."/>
        </authorList>
    </citation>
    <scope>NUCLEOTIDE SEQUENCE [LARGE SCALE GENOMIC DNA]</scope>
    <source>
        <strain evidence="1 2">BYS87W</strain>
    </source>
</reference>
<keyword evidence="2" id="KW-1185">Reference proteome</keyword>
<proteinExistence type="predicted"/>
<protein>
    <submittedName>
        <fullName evidence="1">Uncharacterized protein</fullName>
    </submittedName>
</protein>
<organism evidence="1 2">
    <name type="scientific">Pelomonas baiyunensis</name>
    <dbReference type="NCBI Taxonomy" id="3299026"/>
    <lineage>
        <taxon>Bacteria</taxon>
        <taxon>Pseudomonadati</taxon>
        <taxon>Pseudomonadota</taxon>
        <taxon>Betaproteobacteria</taxon>
        <taxon>Burkholderiales</taxon>
        <taxon>Sphaerotilaceae</taxon>
        <taxon>Roseateles</taxon>
    </lineage>
</organism>
<dbReference type="RefSeq" id="WP_394385164.1">
    <property type="nucleotide sequence ID" value="NZ_JBIGIB010000003.1"/>
</dbReference>
<evidence type="ECO:0000313" key="2">
    <source>
        <dbReference type="Proteomes" id="UP001606303"/>
    </source>
</evidence>
<name>A0ABW7H0G9_9BURK</name>
<dbReference type="EMBL" id="JBIGIB010000003">
    <property type="protein sequence ID" value="MFG6467516.1"/>
    <property type="molecule type" value="Genomic_DNA"/>
</dbReference>
<evidence type="ECO:0000313" key="1">
    <source>
        <dbReference type="EMBL" id="MFG6467516.1"/>
    </source>
</evidence>
<accession>A0ABW7H0G9</accession>
<gene>
    <name evidence="1" type="ORF">ACG01O_12910</name>
</gene>
<dbReference type="Proteomes" id="UP001606303">
    <property type="component" value="Unassembled WGS sequence"/>
</dbReference>